<feature type="domain" description="DNA polymerase delta subunit OB-fold" evidence="4">
    <location>
        <begin position="32"/>
        <end position="195"/>
    </location>
</feature>
<dbReference type="InterPro" id="IPR007185">
    <property type="entry name" value="DNA_pol_a/d/e_bsu"/>
</dbReference>
<dbReference type="EMBL" id="JAWDEY010000001">
    <property type="protein sequence ID" value="KAK6591196.1"/>
    <property type="molecule type" value="Genomic_DNA"/>
</dbReference>
<evidence type="ECO:0000259" key="3">
    <source>
        <dbReference type="Pfam" id="PF04042"/>
    </source>
</evidence>
<evidence type="ECO:0000256" key="2">
    <source>
        <dbReference type="ARBA" id="ARBA00022705"/>
    </source>
</evidence>
<dbReference type="Pfam" id="PF18018">
    <property type="entry name" value="DNA_pol_D_N"/>
    <property type="match status" value="1"/>
</dbReference>
<dbReference type="GO" id="GO:0003677">
    <property type="term" value="F:DNA binding"/>
    <property type="evidence" value="ECO:0007669"/>
    <property type="project" value="InterPro"/>
</dbReference>
<dbReference type="Gene3D" id="3.60.21.50">
    <property type="match status" value="1"/>
</dbReference>
<gene>
    <name evidence="5" type="ORF">RS030_101669</name>
</gene>
<organism evidence="5 6">
    <name type="scientific">Cryptosporidium xiaoi</name>
    <dbReference type="NCBI Taxonomy" id="659607"/>
    <lineage>
        <taxon>Eukaryota</taxon>
        <taxon>Sar</taxon>
        <taxon>Alveolata</taxon>
        <taxon>Apicomplexa</taxon>
        <taxon>Conoidasida</taxon>
        <taxon>Coccidia</taxon>
        <taxon>Eucoccidiorida</taxon>
        <taxon>Eimeriorina</taxon>
        <taxon>Cryptosporidiidae</taxon>
        <taxon>Cryptosporidium</taxon>
    </lineage>
</organism>
<evidence type="ECO:0000259" key="4">
    <source>
        <dbReference type="Pfam" id="PF18018"/>
    </source>
</evidence>
<evidence type="ECO:0000313" key="6">
    <source>
        <dbReference type="Proteomes" id="UP001311799"/>
    </source>
</evidence>
<sequence length="478" mass="54191">MKLEKKELTRPEVNLVDECERFKVKKFDFPYQYCHLCFSRFKGLLPFLQKSALLKWNCYISESLVEESEENTDDRNVEIKAENEGKIPIISELKDIKMGVECVIIGLITKEMKRRPTILDEYLHDIYDPNSERDDGDYISDDDKVYVEDSFSRVPLLIDNSIVESNISHKELLSGTVIALKGCQVSCGDFLVKDYTFSIVPEKILIRENNSLLNSSMPIYVGFISGMNIGQDYENSLSLQLLRDFILGVAFNDEQKFISSRISQLVIAGNSIQLLDTAEETNTGTGTKLIVNNDILSKRLQIFDSFISQLASSISVAIIPGDEDPVPISLPQPAFQPYIFKHARKYQSLVSFTNPCLFRINNVRISGITGQTIAKLSLYTSYKSPIEALKFCISSRNLAPVCPDAIPCHPFSDCDPFILNYQDDEFPQVLFSGNQFKFDSYRFPNDGPVCFTIPNFSTNPCIVLLDINSFELKTINFN</sequence>
<dbReference type="Pfam" id="PF04042">
    <property type="entry name" value="DNA_pol_E_B"/>
    <property type="match status" value="1"/>
</dbReference>
<dbReference type="PANTHER" id="PTHR10416">
    <property type="entry name" value="DNA POLYMERASE DELTA SUBUNIT 2"/>
    <property type="match status" value="1"/>
</dbReference>
<proteinExistence type="inferred from homology"/>
<keyword evidence="2" id="KW-0235">DNA replication</keyword>
<dbReference type="PANTHER" id="PTHR10416:SF0">
    <property type="entry name" value="DNA POLYMERASE DELTA SUBUNIT 2"/>
    <property type="match status" value="1"/>
</dbReference>
<comment type="caution">
    <text evidence="5">The sequence shown here is derived from an EMBL/GenBank/DDBJ whole genome shotgun (WGS) entry which is preliminary data.</text>
</comment>
<name>A0AAV9YDZ7_9CRYT</name>
<dbReference type="GO" id="GO:0006271">
    <property type="term" value="P:DNA strand elongation involved in DNA replication"/>
    <property type="evidence" value="ECO:0007669"/>
    <property type="project" value="TreeGrafter"/>
</dbReference>
<dbReference type="InterPro" id="IPR040663">
    <property type="entry name" value="DNA_pol_D_N"/>
</dbReference>
<dbReference type="GO" id="GO:0043625">
    <property type="term" value="C:delta DNA polymerase complex"/>
    <property type="evidence" value="ECO:0007669"/>
    <property type="project" value="TreeGrafter"/>
</dbReference>
<dbReference type="InterPro" id="IPR024826">
    <property type="entry name" value="DNA_pol_delta/II_ssu"/>
</dbReference>
<dbReference type="Proteomes" id="UP001311799">
    <property type="component" value="Unassembled WGS sequence"/>
</dbReference>
<accession>A0AAV9YDZ7</accession>
<evidence type="ECO:0000256" key="1">
    <source>
        <dbReference type="ARBA" id="ARBA00006035"/>
    </source>
</evidence>
<dbReference type="AlphaFoldDB" id="A0AAV9YDZ7"/>
<protein>
    <submittedName>
        <fullName evidence="5">DNA polymerase delta2</fullName>
    </submittedName>
</protein>
<keyword evidence="6" id="KW-1185">Reference proteome</keyword>
<feature type="domain" description="DNA polymerase alpha/delta/epsilon subunit B" evidence="3">
    <location>
        <begin position="223"/>
        <end position="438"/>
    </location>
</feature>
<evidence type="ECO:0000313" key="5">
    <source>
        <dbReference type="EMBL" id="KAK6591196.1"/>
    </source>
</evidence>
<dbReference type="Gene3D" id="2.40.50.430">
    <property type="match status" value="1"/>
</dbReference>
<reference evidence="5 6" key="1">
    <citation type="submission" date="2023-10" db="EMBL/GenBank/DDBJ databases">
        <title>Comparative genomics analysis reveals potential genetic determinants of host preference in Cryptosporidium xiaoi.</title>
        <authorList>
            <person name="Xiao L."/>
            <person name="Li J."/>
        </authorList>
    </citation>
    <scope>NUCLEOTIDE SEQUENCE [LARGE SCALE GENOMIC DNA]</scope>
    <source>
        <strain evidence="5 6">52996</strain>
    </source>
</reference>
<comment type="similarity">
    <text evidence="1">Belongs to the DNA polymerase delta/II small subunit family.</text>
</comment>